<evidence type="ECO:0000313" key="3">
    <source>
        <dbReference type="Proteomes" id="UP001054889"/>
    </source>
</evidence>
<comment type="caution">
    <text evidence="2">The sequence shown here is derived from an EMBL/GenBank/DDBJ whole genome shotgun (WGS) entry which is preliminary data.</text>
</comment>
<dbReference type="GO" id="GO:0003743">
    <property type="term" value="F:translation initiation factor activity"/>
    <property type="evidence" value="ECO:0007669"/>
    <property type="project" value="InterPro"/>
</dbReference>
<reference evidence="2" key="2">
    <citation type="submission" date="2021-12" db="EMBL/GenBank/DDBJ databases">
        <title>Resequencing data analysis of finger millet.</title>
        <authorList>
            <person name="Hatakeyama M."/>
            <person name="Aluri S."/>
            <person name="Balachadran M.T."/>
            <person name="Sivarajan S.R."/>
            <person name="Poveda L."/>
            <person name="Shimizu-Inatsugi R."/>
            <person name="Schlapbach R."/>
            <person name="Sreeman S.M."/>
            <person name="Shimizu K.K."/>
        </authorList>
    </citation>
    <scope>NUCLEOTIDE SEQUENCE</scope>
</reference>
<dbReference type="GO" id="GO:0003729">
    <property type="term" value="F:mRNA binding"/>
    <property type="evidence" value="ECO:0007669"/>
    <property type="project" value="TreeGrafter"/>
</dbReference>
<proteinExistence type="predicted"/>
<dbReference type="PANTHER" id="PTHR32091">
    <property type="entry name" value="EUKARYOTIC TRANSLATION INITIATION FACTOR 4B"/>
    <property type="match status" value="1"/>
</dbReference>
<reference evidence="2" key="1">
    <citation type="journal article" date="2018" name="DNA Res.">
        <title>Multiple hybrid de novo genome assembly of finger millet, an orphan allotetraploid crop.</title>
        <authorList>
            <person name="Hatakeyama M."/>
            <person name="Aluri S."/>
            <person name="Balachadran M.T."/>
            <person name="Sivarajan S.R."/>
            <person name="Patrignani A."/>
            <person name="Gruter S."/>
            <person name="Poveda L."/>
            <person name="Shimizu-Inatsugi R."/>
            <person name="Baeten J."/>
            <person name="Francoijs K.J."/>
            <person name="Nataraja K.N."/>
            <person name="Reddy Y.A.N."/>
            <person name="Phadnis S."/>
            <person name="Ravikumar R.L."/>
            <person name="Schlapbach R."/>
            <person name="Sreeman S.M."/>
            <person name="Shimizu K.K."/>
        </authorList>
    </citation>
    <scope>NUCLEOTIDE SEQUENCE</scope>
</reference>
<dbReference type="InterPro" id="IPR010433">
    <property type="entry name" value="EIF-4B_pln"/>
</dbReference>
<organism evidence="2 3">
    <name type="scientific">Eleusine coracana subsp. coracana</name>
    <dbReference type="NCBI Taxonomy" id="191504"/>
    <lineage>
        <taxon>Eukaryota</taxon>
        <taxon>Viridiplantae</taxon>
        <taxon>Streptophyta</taxon>
        <taxon>Embryophyta</taxon>
        <taxon>Tracheophyta</taxon>
        <taxon>Spermatophyta</taxon>
        <taxon>Magnoliopsida</taxon>
        <taxon>Liliopsida</taxon>
        <taxon>Poales</taxon>
        <taxon>Poaceae</taxon>
        <taxon>PACMAD clade</taxon>
        <taxon>Chloridoideae</taxon>
        <taxon>Cynodonteae</taxon>
        <taxon>Eleusininae</taxon>
        <taxon>Eleusine</taxon>
    </lineage>
</organism>
<dbReference type="PANTHER" id="PTHR32091:SF20">
    <property type="entry name" value="EUKARYOTIC TRANSLATION INITIATION FACTOR 4B1"/>
    <property type="match status" value="1"/>
</dbReference>
<dbReference type="EMBL" id="BQKI01000009">
    <property type="protein sequence ID" value="GJN02578.1"/>
    <property type="molecule type" value="Genomic_DNA"/>
</dbReference>
<feature type="compositionally biased region" description="Basic and acidic residues" evidence="1">
    <location>
        <begin position="98"/>
        <end position="114"/>
    </location>
</feature>
<dbReference type="AlphaFoldDB" id="A0AAV5CVI3"/>
<gene>
    <name evidence="2" type="primary">ga19942</name>
    <name evidence="2" type="ORF">PR202_ga19942</name>
</gene>
<keyword evidence="3" id="KW-1185">Reference proteome</keyword>
<dbReference type="Pfam" id="PF06273">
    <property type="entry name" value="eIF-4B"/>
    <property type="match status" value="1"/>
</dbReference>
<dbReference type="Proteomes" id="UP001054889">
    <property type="component" value="Unassembled WGS sequence"/>
</dbReference>
<name>A0AAV5CVI3_ELECO</name>
<feature type="region of interest" description="Disordered" evidence="1">
    <location>
        <begin position="1"/>
        <end position="114"/>
    </location>
</feature>
<sequence>MAKPWGGVGAWALDAERAEEEERDQVASFPPPELPAASFPSLREAATTAAGGGKKKKNKGTTLSLSEFTTYGAPQRRAAPAEPKGLTPQEMMMLPTGPRERSEEELDRSRGFRS</sequence>
<evidence type="ECO:0000256" key="1">
    <source>
        <dbReference type="SAM" id="MobiDB-lite"/>
    </source>
</evidence>
<protein>
    <submittedName>
        <fullName evidence="2">Uncharacterized protein</fullName>
    </submittedName>
</protein>
<evidence type="ECO:0000313" key="2">
    <source>
        <dbReference type="EMBL" id="GJN02578.1"/>
    </source>
</evidence>
<accession>A0AAV5CVI3</accession>